<protein>
    <submittedName>
        <fullName evidence="2">PQQ-binding-like beta-propeller repeat protein</fullName>
    </submittedName>
</protein>
<dbReference type="InterPro" id="IPR011047">
    <property type="entry name" value="Quinoprotein_ADH-like_sf"/>
</dbReference>
<gene>
    <name evidence="2" type="ORF">GCU68_17455</name>
</gene>
<evidence type="ECO:0000313" key="2">
    <source>
        <dbReference type="EMBL" id="QFU84352.1"/>
    </source>
</evidence>
<sequence>MPSRRRVLTGAAAITVGGYIATVAGTSVETTTSERDWPMSQYDPAGTGHNPNVTGPTSDVELAWVYDAPPWFHGASAPIRLGETLYAAGTGVVAVNVEDGTERFVRQGPYTSSFAVVKADPYRTPTLAVTSTGGVYGVNASGGIKVPGTSRGIGSERWKGPPYGEYRPTIEHTPTVDPVAYEDSIYTPVVGTNDIAAISASDGSVHWRVTVEEDEIASASFGRPTIQDETLFVANWPNQVSAYNLEDGSQIWKRERADQMQLCTPVTDAGIVVMSRSGVALLNLDDGDSIWERDLDGNATEGTAAVTDDTVLLSDGDAEFHALNLETGELHWSREFHGETQPVVADGVVYAVEQGYSLRAFDVNTGTELFEYTPSEVPLSPPIVGDGRLYVTNRHRVIALEGTA</sequence>
<proteinExistence type="predicted"/>
<dbReference type="InterPro" id="IPR002372">
    <property type="entry name" value="PQQ_rpt_dom"/>
</dbReference>
<dbReference type="InterPro" id="IPR018391">
    <property type="entry name" value="PQQ_b-propeller_rpt"/>
</dbReference>
<dbReference type="SUPFAM" id="SSF50998">
    <property type="entry name" value="Quinoprotein alcohol dehydrogenase-like"/>
    <property type="match status" value="2"/>
</dbReference>
<keyword evidence="3" id="KW-1185">Reference proteome</keyword>
<dbReference type="Proteomes" id="UP000326170">
    <property type="component" value="Plasmid unnamed1"/>
</dbReference>
<dbReference type="AlphaFoldDB" id="A0A5P9P8A0"/>
<keyword evidence="2" id="KW-0614">Plasmid</keyword>
<accession>A0A5P9P8A0</accession>
<geneLocation type="plasmid" evidence="2 3">
    <name>unnamed1</name>
</geneLocation>
<dbReference type="KEGG" id="nas:GCU68_17455"/>
<evidence type="ECO:0000313" key="3">
    <source>
        <dbReference type="Proteomes" id="UP000326170"/>
    </source>
</evidence>
<evidence type="ECO:0000259" key="1">
    <source>
        <dbReference type="Pfam" id="PF13360"/>
    </source>
</evidence>
<dbReference type="Pfam" id="PF13360">
    <property type="entry name" value="PQQ_2"/>
    <property type="match status" value="1"/>
</dbReference>
<dbReference type="SMART" id="SM00564">
    <property type="entry name" value="PQQ"/>
    <property type="match status" value="6"/>
</dbReference>
<dbReference type="InterPro" id="IPR015943">
    <property type="entry name" value="WD40/YVTN_repeat-like_dom_sf"/>
</dbReference>
<dbReference type="EMBL" id="CP045489">
    <property type="protein sequence ID" value="QFU84352.1"/>
    <property type="molecule type" value="Genomic_DNA"/>
</dbReference>
<feature type="domain" description="Pyrrolo-quinoline quinone repeat" evidence="1">
    <location>
        <begin position="277"/>
        <end position="400"/>
    </location>
</feature>
<dbReference type="PANTHER" id="PTHR34512:SF30">
    <property type="entry name" value="OUTER MEMBRANE PROTEIN ASSEMBLY FACTOR BAMB"/>
    <property type="match status" value="1"/>
</dbReference>
<organism evidence="2 3">
    <name type="scientific">Natronorubrum aibiense</name>
    <dbReference type="NCBI Taxonomy" id="348826"/>
    <lineage>
        <taxon>Archaea</taxon>
        <taxon>Methanobacteriati</taxon>
        <taxon>Methanobacteriota</taxon>
        <taxon>Stenosarchaea group</taxon>
        <taxon>Halobacteria</taxon>
        <taxon>Halobacteriales</taxon>
        <taxon>Natrialbaceae</taxon>
        <taxon>Natronorubrum</taxon>
    </lineage>
</organism>
<reference evidence="2 3" key="1">
    <citation type="journal article" date="2007" name="Int. J. Syst. Evol. Microbiol.">
        <title>Natronorubrum sulfidifaciens sp. nov., an extremely haloalkaliphilic archaeon isolated from Aiding salt lake in Xin-Jiang, China.</title>
        <authorList>
            <person name="Cui H.L."/>
            <person name="Tohty D."/>
            <person name="Liu H.C."/>
            <person name="Liu S.J."/>
            <person name="Oren A."/>
            <person name="Zhou P.J."/>
        </authorList>
    </citation>
    <scope>NUCLEOTIDE SEQUENCE [LARGE SCALE GENOMIC DNA]</scope>
    <source>
        <strain evidence="2 3">7-3</strain>
        <plasmid evidence="2">unnamed1</plasmid>
    </source>
</reference>
<dbReference type="OrthoDB" id="169171at2157"/>
<name>A0A5P9P8A0_9EURY</name>
<dbReference type="PANTHER" id="PTHR34512">
    <property type="entry name" value="CELL SURFACE PROTEIN"/>
    <property type="match status" value="1"/>
</dbReference>
<dbReference type="Gene3D" id="2.130.10.10">
    <property type="entry name" value="YVTN repeat-like/Quinoprotein amine dehydrogenase"/>
    <property type="match status" value="2"/>
</dbReference>